<comment type="caution">
    <text evidence="1">The sequence shown here is derived from an EMBL/GenBank/DDBJ whole genome shotgun (WGS) entry which is preliminary data.</text>
</comment>
<accession>A0ACC2WX63</accession>
<reference evidence="1" key="1">
    <citation type="submission" date="2023-04" db="EMBL/GenBank/DDBJ databases">
        <title>Draft Genome sequencing of Naganishia species isolated from polar environments using Oxford Nanopore Technology.</title>
        <authorList>
            <person name="Leo P."/>
            <person name="Venkateswaran K."/>
        </authorList>
    </citation>
    <scope>NUCLEOTIDE SEQUENCE</scope>
    <source>
        <strain evidence="1">MNA-CCFEE 5262</strain>
    </source>
</reference>
<protein>
    <submittedName>
        <fullName evidence="1">Uncharacterized protein</fullName>
    </submittedName>
</protein>
<gene>
    <name evidence="1" type="ORF">QFC20_000730</name>
</gene>
<evidence type="ECO:0000313" key="1">
    <source>
        <dbReference type="EMBL" id="KAJ9116058.1"/>
    </source>
</evidence>
<name>A0ACC2WX63_9TREE</name>
<dbReference type="EMBL" id="JASBWS010000004">
    <property type="protein sequence ID" value="KAJ9116058.1"/>
    <property type="molecule type" value="Genomic_DNA"/>
</dbReference>
<proteinExistence type="predicted"/>
<evidence type="ECO:0000313" key="2">
    <source>
        <dbReference type="Proteomes" id="UP001230649"/>
    </source>
</evidence>
<organism evidence="1 2">
    <name type="scientific">Naganishia adeliensis</name>
    <dbReference type="NCBI Taxonomy" id="92952"/>
    <lineage>
        <taxon>Eukaryota</taxon>
        <taxon>Fungi</taxon>
        <taxon>Dikarya</taxon>
        <taxon>Basidiomycota</taxon>
        <taxon>Agaricomycotina</taxon>
        <taxon>Tremellomycetes</taxon>
        <taxon>Filobasidiales</taxon>
        <taxon>Filobasidiaceae</taxon>
        <taxon>Naganishia</taxon>
    </lineage>
</organism>
<dbReference type="Proteomes" id="UP001230649">
    <property type="component" value="Unassembled WGS sequence"/>
</dbReference>
<keyword evidence="2" id="KW-1185">Reference proteome</keyword>
<sequence length="422" mass="45157">MPIGSHPLGFGAVQGSGTRVSSPLATSFGFGSTAGPLTQSTTSPYPHHWTSPHHHPTSPHPNPFAHAFARTESHSSAPSRAQVVQHEGMTTSHAKRRRSPSDDEAMMERGSGREAAEPSESREEQRNQGQADLGVLLASLPSSTHLQILHSLIASHPQLKPVIHALIPPPEVSFAIQVLDEKLGRLVEAVPIGAHPVASTSSTQPSRPVAASFGFGSTRATATNGTVSDGYILNRLRIPLTEFTNVALTYLPYFITPRQTDKPPSPPTHPSISFQYLSHLTTLIITRIFPLIPASALHSPTSSNLAPLDTLLAALENAWDSWLAQVSEHVNAQAGMYAASMAQSWINGIESLAAQAERAALRPTSKPPSGTGTSVSQGKNAVETLARGLRHLAREWVRQVGWLIGRSVPPTGEEGMSDRMDE</sequence>